<dbReference type="SMART" id="SM00297">
    <property type="entry name" value="BROMO"/>
    <property type="match status" value="2"/>
</dbReference>
<keyword evidence="6" id="KW-0156">Chromatin regulator</keyword>
<evidence type="ECO:0000256" key="11">
    <source>
        <dbReference type="ARBA" id="ARBA00023163"/>
    </source>
</evidence>
<evidence type="ECO:0000313" key="19">
    <source>
        <dbReference type="Proteomes" id="UP000053875"/>
    </source>
</evidence>
<evidence type="ECO:0000256" key="3">
    <source>
        <dbReference type="ARBA" id="ARBA00022553"/>
    </source>
</evidence>
<feature type="region of interest" description="Disordered" evidence="16">
    <location>
        <begin position="507"/>
        <end position="672"/>
    </location>
</feature>
<keyword evidence="5" id="KW-0832">Ubl conjugation</keyword>
<feature type="compositionally biased region" description="Basic and acidic residues" evidence="16">
    <location>
        <begin position="531"/>
        <end position="545"/>
    </location>
</feature>
<keyword evidence="11" id="KW-0804">Transcription</keyword>
<keyword evidence="7" id="KW-0007">Acetylation</keyword>
<dbReference type="GO" id="GO:0006325">
    <property type="term" value="P:chromatin organization"/>
    <property type="evidence" value="ECO:0007669"/>
    <property type="project" value="UniProtKB-KW"/>
</dbReference>
<evidence type="ECO:0000256" key="1">
    <source>
        <dbReference type="ARBA" id="ARBA00004123"/>
    </source>
</evidence>
<dbReference type="GO" id="GO:0035267">
    <property type="term" value="C:NuA4 histone acetyltransferase complex"/>
    <property type="evidence" value="ECO:0007669"/>
    <property type="project" value="TreeGrafter"/>
</dbReference>
<dbReference type="FunFam" id="1.20.920.10:FF:000016">
    <property type="entry name" value="bromodomain-containing protein 8 isoform X1"/>
    <property type="match status" value="1"/>
</dbReference>
<feature type="compositionally biased region" description="Basic and acidic residues" evidence="16">
    <location>
        <begin position="907"/>
        <end position="919"/>
    </location>
</feature>
<evidence type="ECO:0000256" key="16">
    <source>
        <dbReference type="SAM" id="MobiDB-lite"/>
    </source>
</evidence>
<sequence>PAEHKLLSAGPTEPWSIREKLCLASSVMRSGDQNWVSVSRAIKPFAEPGRPPDWFSQKHCASQYSELLETTETPKRKRGEKGEVVETVEDVIVRKLTAERVEELKKMIKETQEKYRQLKKDAELIQAGHMDNRLEELCNEIMIKKKMEEEEAEVKRKATDAAYQARQAIKNPPRRLTGVMVRSPAGSTSPGGDYALGDLSQPTVDDASPGVGENEMAVASGHMNSAGVLLEVGSVLPVLHSGEMQSASGAVPASPAASGAPTLSRLLEAGPAQFTSPLASFSAVASEPPAKLLPPPVEPVSQATIVMMPTLSAPSVVPPAAAPESVATVNQPEACVAMEAVSDSHTVTVSMDSSEISMIIDSIKKECLGSGAGSTAGSSKDHCIDGKEDLDLAEKMDIAVSYTGEELDFDTVGNIIAIIEDKVDDHPEVLDAAVVEAALSSFCEDADDPQTLPGPWEHSIRQEHEKQAQIPQVSVTVKQERPECEEPEAKGIRDLMSIAELGAEIKTEPVEQEQNQLGPEETIPASARVTETPELRSQEMEEDPRTAVAAGETSEIEIESVKGEDTMHNTVKTETPPDDDSSPPQVPNVSEDSSQADVQHKFELSESMKEEAHVLFRSQMKDGQAEEDDEDGASEAASLEEPKEEDQGEGYLSEMDNEPPVSESDDGFSVHNAPLQSHTLADSIPSSPASSQFSVCSEDQEAIQAQKIWKKAIMLVWRAAANHRYANVFLQPVTDDIAPGYHSIVQRPMDLSTIKKNIENGLIRTTAEFQRDIMLMFQNAVMYNSSDHDVYHMAVEMQRDVLEQIQQFLATQLIMQTSESGISAKSLRGRDSTRKQDASEKDSVPMGSPAFLLSLFAGHAWVWWESETESPSESENSDFQSLLSWDSTLDLDVWSWRNTEEVAMRKLEESSREADHEPEQNETLWEDDSEDYQKAERPCEDDSLLQFFSKVTQMMEPLHISSTESSQTEWDYCDSGKEGDGEDVNLCHIHMGVCEETALLHSRGSCYLCFELLKVWCISSLFCSLADTAEQEFFPLSHTKTSVWHRSSPERRTKENRREGGNLCCLLLPPFSLMCDDPAIYSLHRVQLSWDNPLQHFVFKRTLLSTWKVIASHRCSGPFLKAVSEKQAPGYRDVVKRPMDLTSIKRRLSKGHIQSMVQFQRDLMLVFQNAVMYNSFNHHVHRMAMEMQREVLEQLQML</sequence>
<evidence type="ECO:0000313" key="18">
    <source>
        <dbReference type="EMBL" id="KFV70511.1"/>
    </source>
</evidence>
<keyword evidence="4" id="KW-0341">Growth regulation</keyword>
<evidence type="ECO:0000256" key="9">
    <source>
        <dbReference type="ARBA" id="ARBA00023054"/>
    </source>
</evidence>
<keyword evidence="3" id="KW-0597">Phosphoprotein</keyword>
<evidence type="ECO:0000256" key="7">
    <source>
        <dbReference type="ARBA" id="ARBA00022990"/>
    </source>
</evidence>
<feature type="compositionally biased region" description="Polar residues" evidence="16">
    <location>
        <begin position="587"/>
        <end position="597"/>
    </location>
</feature>
<feature type="coiled-coil region" evidence="15">
    <location>
        <begin position="94"/>
        <end position="128"/>
    </location>
</feature>
<proteinExistence type="predicted"/>
<dbReference type="SUPFAM" id="SSF47370">
    <property type="entry name" value="Bromodomain"/>
    <property type="match status" value="2"/>
</dbReference>
<feature type="domain" description="Bromo" evidence="17">
    <location>
        <begin position="1111"/>
        <end position="1181"/>
    </location>
</feature>
<evidence type="ECO:0000259" key="17">
    <source>
        <dbReference type="PROSITE" id="PS50014"/>
    </source>
</evidence>
<feature type="compositionally biased region" description="Basic and acidic residues" evidence="16">
    <location>
        <begin position="828"/>
        <end position="843"/>
    </location>
</feature>
<dbReference type="Pfam" id="PF00439">
    <property type="entry name" value="Bromodomain"/>
    <property type="match status" value="2"/>
</dbReference>
<evidence type="ECO:0000256" key="2">
    <source>
        <dbReference type="ARBA" id="ARBA00022499"/>
    </source>
</evidence>
<feature type="region of interest" description="Disordered" evidence="16">
    <location>
        <begin position="182"/>
        <end position="208"/>
    </location>
</feature>
<dbReference type="AlphaFoldDB" id="A0A093IUX9"/>
<keyword evidence="2" id="KW-1017">Isopeptide bond</keyword>
<name>A0A093IUX9_DRYPU</name>
<dbReference type="EMBL" id="KL216598">
    <property type="protein sequence ID" value="KFV70511.1"/>
    <property type="molecule type" value="Genomic_DNA"/>
</dbReference>
<evidence type="ECO:0000256" key="8">
    <source>
        <dbReference type="ARBA" id="ARBA00023015"/>
    </source>
</evidence>
<accession>A0A093IUX9</accession>
<feature type="region of interest" description="Disordered" evidence="16">
    <location>
        <begin position="907"/>
        <end position="928"/>
    </location>
</feature>
<organism evidence="18 19">
    <name type="scientific">Dryobates pubescens</name>
    <name type="common">Downy woodpecker</name>
    <name type="synonym">Picoides pubescens</name>
    <dbReference type="NCBI Taxonomy" id="118200"/>
    <lineage>
        <taxon>Eukaryota</taxon>
        <taxon>Metazoa</taxon>
        <taxon>Chordata</taxon>
        <taxon>Craniata</taxon>
        <taxon>Vertebrata</taxon>
        <taxon>Euteleostomi</taxon>
        <taxon>Archelosauria</taxon>
        <taxon>Archosauria</taxon>
        <taxon>Dinosauria</taxon>
        <taxon>Saurischia</taxon>
        <taxon>Theropoda</taxon>
        <taxon>Coelurosauria</taxon>
        <taxon>Aves</taxon>
        <taxon>Neognathae</taxon>
        <taxon>Neoaves</taxon>
        <taxon>Telluraves</taxon>
        <taxon>Coraciimorphae</taxon>
        <taxon>Piciformes</taxon>
        <taxon>Picidae</taxon>
        <taxon>Dryobates</taxon>
    </lineage>
</organism>
<dbReference type="PRINTS" id="PR00503">
    <property type="entry name" value="BROMODOMAIN"/>
</dbReference>
<dbReference type="Gene3D" id="1.20.920.10">
    <property type="entry name" value="Bromodomain-like"/>
    <property type="match status" value="2"/>
</dbReference>
<dbReference type="STRING" id="118200.A0A093IUX9"/>
<feature type="non-terminal residue" evidence="18">
    <location>
        <position position="1"/>
    </location>
</feature>
<dbReference type="InterPro" id="IPR037966">
    <property type="entry name" value="Brd8_Bromo_dom"/>
</dbReference>
<evidence type="ECO:0000256" key="12">
    <source>
        <dbReference type="ARBA" id="ARBA00023242"/>
    </source>
</evidence>
<feature type="region of interest" description="Disordered" evidence="16">
    <location>
        <begin position="824"/>
        <end position="845"/>
    </location>
</feature>
<dbReference type="Proteomes" id="UP000053875">
    <property type="component" value="Unassembled WGS sequence"/>
</dbReference>
<evidence type="ECO:0000256" key="4">
    <source>
        <dbReference type="ARBA" id="ARBA00022604"/>
    </source>
</evidence>
<dbReference type="InterPro" id="IPR001487">
    <property type="entry name" value="Bromodomain"/>
</dbReference>
<evidence type="ECO:0000256" key="10">
    <source>
        <dbReference type="ARBA" id="ARBA00023117"/>
    </source>
</evidence>
<keyword evidence="10 14" id="KW-0103">Bromodomain</keyword>
<evidence type="ECO:0000256" key="15">
    <source>
        <dbReference type="SAM" id="Coils"/>
    </source>
</evidence>
<dbReference type="GO" id="GO:0005634">
    <property type="term" value="C:nucleus"/>
    <property type="evidence" value="ECO:0007669"/>
    <property type="project" value="UniProtKB-SubCell"/>
</dbReference>
<reference evidence="18 19" key="1">
    <citation type="submission" date="2014-04" db="EMBL/GenBank/DDBJ databases">
        <title>Genome evolution of avian class.</title>
        <authorList>
            <person name="Zhang G."/>
            <person name="Li C."/>
        </authorList>
    </citation>
    <scope>NUCLEOTIDE SEQUENCE [LARGE SCALE GENOMIC DNA]</scope>
    <source>
        <strain evidence="18">BGI_N307</strain>
    </source>
</reference>
<dbReference type="PANTHER" id="PTHR15398:SF13">
    <property type="entry name" value="BROMODOMAIN-CONTAINING PROTEIN 8"/>
    <property type="match status" value="1"/>
</dbReference>
<protein>
    <recommendedName>
        <fullName evidence="13">Bromodomain-containing protein 8</fullName>
    </recommendedName>
</protein>
<evidence type="ECO:0000256" key="14">
    <source>
        <dbReference type="PROSITE-ProRule" id="PRU00035"/>
    </source>
</evidence>
<keyword evidence="8" id="KW-0805">Transcription regulation</keyword>
<evidence type="ECO:0000256" key="6">
    <source>
        <dbReference type="ARBA" id="ARBA00022853"/>
    </source>
</evidence>
<feature type="compositionally biased region" description="Basic and acidic residues" evidence="16">
    <location>
        <begin position="598"/>
        <end position="624"/>
    </location>
</feature>
<keyword evidence="12" id="KW-0539">Nucleus</keyword>
<comment type="subcellular location">
    <subcellularLocation>
        <location evidence="1">Nucleus</location>
    </subcellularLocation>
</comment>
<evidence type="ECO:0000256" key="5">
    <source>
        <dbReference type="ARBA" id="ARBA00022843"/>
    </source>
</evidence>
<keyword evidence="9 15" id="KW-0175">Coiled coil</keyword>
<feature type="non-terminal residue" evidence="18">
    <location>
        <position position="1198"/>
    </location>
</feature>
<feature type="domain" description="Bromo" evidence="17">
    <location>
        <begin position="721"/>
        <end position="791"/>
    </location>
</feature>
<gene>
    <name evidence="18" type="ORF">N307_13781</name>
</gene>
<keyword evidence="19" id="KW-1185">Reference proteome</keyword>
<dbReference type="CDD" id="cd05507">
    <property type="entry name" value="Bromo_brd8_like"/>
    <property type="match status" value="1"/>
</dbReference>
<evidence type="ECO:0000256" key="13">
    <source>
        <dbReference type="ARBA" id="ARBA00070695"/>
    </source>
</evidence>
<dbReference type="InterPro" id="IPR036427">
    <property type="entry name" value="Bromodomain-like_sf"/>
</dbReference>
<dbReference type="PANTHER" id="PTHR15398">
    <property type="entry name" value="BROMODOMAIN-CONTAINING PROTEIN 8"/>
    <property type="match status" value="1"/>
</dbReference>
<dbReference type="PROSITE" id="PS50014">
    <property type="entry name" value="BROMODOMAIN_2"/>
    <property type="match status" value="2"/>
</dbReference>